<evidence type="ECO:0000256" key="1">
    <source>
        <dbReference type="SAM" id="MobiDB-lite"/>
    </source>
</evidence>
<protein>
    <submittedName>
        <fullName evidence="2">Uncharacterized protein</fullName>
    </submittedName>
</protein>
<keyword evidence="3" id="KW-1185">Reference proteome</keyword>
<evidence type="ECO:0000313" key="2">
    <source>
        <dbReference type="EMBL" id="TID17209.1"/>
    </source>
</evidence>
<feature type="compositionally biased region" description="Basic and acidic residues" evidence="1">
    <location>
        <begin position="46"/>
        <end position="60"/>
    </location>
</feature>
<gene>
    <name evidence="2" type="ORF">CANINC_004068</name>
</gene>
<accession>A0A4T0WY73</accession>
<dbReference type="EMBL" id="SELW01000638">
    <property type="protein sequence ID" value="TID17209.1"/>
    <property type="molecule type" value="Genomic_DNA"/>
</dbReference>
<feature type="compositionally biased region" description="Basic and acidic residues" evidence="1">
    <location>
        <begin position="152"/>
        <end position="168"/>
    </location>
</feature>
<feature type="region of interest" description="Disordered" evidence="1">
    <location>
        <begin position="142"/>
        <end position="168"/>
    </location>
</feature>
<proteinExistence type="predicted"/>
<feature type="region of interest" description="Disordered" evidence="1">
    <location>
        <begin position="25"/>
        <end position="77"/>
    </location>
</feature>
<reference evidence="2 3" key="1">
    <citation type="journal article" date="2019" name="Front. Genet.">
        <title>Whole-Genome Sequencing of the Opportunistic Yeast Pathogen Candida inconspicua Uncovers Its Hybrid Origin.</title>
        <authorList>
            <person name="Mixao V."/>
            <person name="Hansen A.P."/>
            <person name="Saus E."/>
            <person name="Boekhout T."/>
            <person name="Lass-Florl C."/>
            <person name="Gabaldon T."/>
        </authorList>
    </citation>
    <scope>NUCLEOTIDE SEQUENCE [LARGE SCALE GENOMIC DNA]</scope>
    <source>
        <strain evidence="2 3">CBS 180</strain>
    </source>
</reference>
<organism evidence="2 3">
    <name type="scientific">Pichia inconspicua</name>
    <dbReference type="NCBI Taxonomy" id="52247"/>
    <lineage>
        <taxon>Eukaryota</taxon>
        <taxon>Fungi</taxon>
        <taxon>Dikarya</taxon>
        <taxon>Ascomycota</taxon>
        <taxon>Saccharomycotina</taxon>
        <taxon>Pichiomycetes</taxon>
        <taxon>Pichiales</taxon>
        <taxon>Pichiaceae</taxon>
        <taxon>Pichia</taxon>
    </lineage>
</organism>
<dbReference type="Proteomes" id="UP000307173">
    <property type="component" value="Unassembled WGS sequence"/>
</dbReference>
<sequence length="266" mass="31056">MNTPMEGILGESSPKRRIVRRSLKSSMVEKSTTNTATNHLNLGEYHLGKPEESPRSVAKEDEWEDEEVYSIGRLSPIGTEMNELPKLEKVSSYTPHSKITTANDTIQGKFETRLESNISHNSDADDTILKVKQFIEGKRKDLNNKRKSLSPQKKEHVEGPNIPKLKDTERKQKINLKASKQRKHRKTLQRLIRKIHEEPYDSQWSIVEWQLFQHYLNEWKLSGDDNMFNDEVLKDLFNCSVEELEVRIKSLKKLVDYKRKIKKVCN</sequence>
<dbReference type="OrthoDB" id="3998015at2759"/>
<feature type="compositionally biased region" description="Polar residues" evidence="1">
    <location>
        <begin position="25"/>
        <end position="40"/>
    </location>
</feature>
<name>A0A4T0WY73_9ASCO</name>
<comment type="caution">
    <text evidence="2">The sequence shown here is derived from an EMBL/GenBank/DDBJ whole genome shotgun (WGS) entry which is preliminary data.</text>
</comment>
<dbReference type="AlphaFoldDB" id="A0A4T0WY73"/>
<evidence type="ECO:0000313" key="3">
    <source>
        <dbReference type="Proteomes" id="UP000307173"/>
    </source>
</evidence>